<dbReference type="AlphaFoldDB" id="A0A1H0NZ26"/>
<comment type="catalytic activity">
    <reaction evidence="10 13">
        <text>lipid IVA (E. coli) + CMP-3-deoxy-beta-D-manno-octulosonate = alpha-Kdo-(2-&gt;6)-lipid IVA (E. coli) + CMP + H(+)</text>
        <dbReference type="Rhea" id="RHEA:28066"/>
        <dbReference type="ChEBI" id="CHEBI:15378"/>
        <dbReference type="ChEBI" id="CHEBI:58603"/>
        <dbReference type="ChEBI" id="CHEBI:60364"/>
        <dbReference type="ChEBI" id="CHEBI:60377"/>
        <dbReference type="ChEBI" id="CHEBI:85987"/>
        <dbReference type="EC" id="2.4.99.12"/>
    </reaction>
</comment>
<evidence type="ECO:0000256" key="12">
    <source>
        <dbReference type="PIRSR" id="PIRSR639901-2"/>
    </source>
</evidence>
<gene>
    <name evidence="16" type="ORF">SAMN05216213_102454</name>
</gene>
<dbReference type="GeneID" id="300930691"/>
<evidence type="ECO:0000256" key="3">
    <source>
        <dbReference type="ARBA" id="ARBA00006380"/>
    </source>
</evidence>
<dbReference type="Pfam" id="PF04413">
    <property type="entry name" value="Glycos_transf_N"/>
    <property type="match status" value="1"/>
</dbReference>
<dbReference type="Pfam" id="PF00534">
    <property type="entry name" value="Glycos_transf_1"/>
    <property type="match status" value="1"/>
</dbReference>
<comment type="subcellular location">
    <subcellularLocation>
        <location evidence="1">Cell inner membrane</location>
        <topology evidence="1">Single-pass membrane protein</topology>
        <orientation evidence="1">Cytoplasmic side</orientation>
    </subcellularLocation>
    <subcellularLocation>
        <location evidence="13">Cell membrane</location>
    </subcellularLocation>
</comment>
<keyword evidence="13" id="KW-0448">Lipopolysaccharide biosynthesis</keyword>
<evidence type="ECO:0000256" key="1">
    <source>
        <dbReference type="ARBA" id="ARBA00004388"/>
    </source>
</evidence>
<dbReference type="InterPro" id="IPR007507">
    <property type="entry name" value="Glycos_transf_N"/>
</dbReference>
<dbReference type="EMBL" id="FNJJ01000002">
    <property type="protein sequence ID" value="SDO97903.1"/>
    <property type="molecule type" value="Genomic_DNA"/>
</dbReference>
<dbReference type="PANTHER" id="PTHR42755:SF1">
    <property type="entry name" value="3-DEOXY-D-MANNO-OCTULOSONIC ACID TRANSFERASE, MITOCHONDRIAL-RELATED"/>
    <property type="match status" value="1"/>
</dbReference>
<evidence type="ECO:0000256" key="2">
    <source>
        <dbReference type="ARBA" id="ARBA00004713"/>
    </source>
</evidence>
<dbReference type="SUPFAM" id="SSF53756">
    <property type="entry name" value="UDP-Glycosyltransferase/glycogen phosphorylase"/>
    <property type="match status" value="1"/>
</dbReference>
<feature type="domain" description="Glycosyl transferase family 1" evidence="14">
    <location>
        <begin position="303"/>
        <end position="399"/>
    </location>
</feature>
<keyword evidence="17" id="KW-1185">Reference proteome</keyword>
<evidence type="ECO:0000256" key="5">
    <source>
        <dbReference type="ARBA" id="ARBA00019077"/>
    </source>
</evidence>
<evidence type="ECO:0000256" key="4">
    <source>
        <dbReference type="ARBA" id="ARBA00012621"/>
    </source>
</evidence>
<dbReference type="UniPathway" id="UPA00958"/>
<evidence type="ECO:0000256" key="10">
    <source>
        <dbReference type="ARBA" id="ARBA00049183"/>
    </source>
</evidence>
<keyword evidence="13" id="KW-1003">Cell membrane</keyword>
<keyword evidence="6" id="KW-0472">Membrane</keyword>
<reference evidence="17" key="1">
    <citation type="submission" date="2016-10" db="EMBL/GenBank/DDBJ databases">
        <authorList>
            <person name="Varghese N."/>
            <person name="Submissions S."/>
        </authorList>
    </citation>
    <scope>NUCLEOTIDE SEQUENCE [LARGE SCALE GENOMIC DNA]</scope>
    <source>
        <strain evidence="17">JCM 18416</strain>
    </source>
</reference>
<dbReference type="InterPro" id="IPR001296">
    <property type="entry name" value="Glyco_trans_1"/>
</dbReference>
<keyword evidence="8" id="KW-0735">Signal-anchor</keyword>
<comment type="similarity">
    <text evidence="3">Belongs to the glycosyltransferase group 1 family. Glycosyltransferase 30 subfamily.</text>
</comment>
<evidence type="ECO:0000256" key="7">
    <source>
        <dbReference type="ARBA" id="ARBA00022679"/>
    </source>
</evidence>
<accession>A0A1H0NZ26</accession>
<evidence type="ECO:0000256" key="11">
    <source>
        <dbReference type="PIRSR" id="PIRSR639901-1"/>
    </source>
</evidence>
<dbReference type="RefSeq" id="WP_090428029.1">
    <property type="nucleotide sequence ID" value="NZ_FNJJ01000002.1"/>
</dbReference>
<dbReference type="Gene3D" id="3.40.50.11720">
    <property type="entry name" value="3-Deoxy-D-manno-octulosonic-acid transferase, N-terminal domain"/>
    <property type="match status" value="1"/>
</dbReference>
<evidence type="ECO:0000256" key="9">
    <source>
        <dbReference type="ARBA" id="ARBA00031445"/>
    </source>
</evidence>
<feature type="site" description="Transition state stabilizer" evidence="12">
    <location>
        <position position="208"/>
    </location>
</feature>
<proteinExistence type="inferred from homology"/>
<evidence type="ECO:0000259" key="14">
    <source>
        <dbReference type="Pfam" id="PF00534"/>
    </source>
</evidence>
<sequence length="426" mass="46676">MNRLIYTLLLHLALPLIALRLALRARKAPAYARRINERFSLGLPAMKPGGIWVHAVSVGESIAAAPMIRALQAHYPELPITVTCMTPTGSERIQALFGNSVQHCYLPYDLPWAAARFLDRTQPRLAVVMETELWPNHIHQCAKRGIPVALANARLSERSARGYARFAKLTAPMLAELSLIAVQTQTEAQRFLDLGARPGCVEVTGSIKFDLKIEAELPQRAAELRRQWHAEQRPVWIAASTHAGEDEIILAAHRQLLGSHPDALLILVPRHPERFNAVHELCLNQGLTTRRRSTGEAVQPGDQVLLGDTMGELLFLYALADIAFVGGSLVANGGHNLLEPAALGKPVLSGPHLYNFLEIAAQLREAGALGEVENAEQLADRVTTLLGEPGEMQRMNQAGLSVLKANQGALERLLSGLRRLLQAVNR</sequence>
<evidence type="ECO:0000313" key="16">
    <source>
        <dbReference type="EMBL" id="SDO97903.1"/>
    </source>
</evidence>
<dbReference type="Proteomes" id="UP000199460">
    <property type="component" value="Unassembled WGS sequence"/>
</dbReference>
<evidence type="ECO:0000259" key="15">
    <source>
        <dbReference type="Pfam" id="PF04413"/>
    </source>
</evidence>
<comment type="function">
    <text evidence="13">Involved in lipopolysaccharide (LPS) biosynthesis. Catalyzes the transfer of 3-deoxy-D-manno-octulosonate (Kdo) residue(s) from CMP-Kdo to lipid IV(A), the tetraacyldisaccharide-1,4'-bisphosphate precursor of lipid A.</text>
</comment>
<protein>
    <recommendedName>
        <fullName evidence="5 13">3-deoxy-D-manno-octulosonic acid transferase</fullName>
        <shortName evidence="13">Kdo transferase</shortName>
        <ecNumber evidence="4 13">2.4.99.12</ecNumber>
    </recommendedName>
    <alternativeName>
        <fullName evidence="9 13">Lipid IV(A) 3-deoxy-D-manno-octulosonic acid transferase</fullName>
    </alternativeName>
</protein>
<evidence type="ECO:0000313" key="17">
    <source>
        <dbReference type="Proteomes" id="UP000199460"/>
    </source>
</evidence>
<dbReference type="GO" id="GO:0009244">
    <property type="term" value="P:lipopolysaccharide core region biosynthetic process"/>
    <property type="evidence" value="ECO:0007669"/>
    <property type="project" value="UniProtKB-UniRule"/>
</dbReference>
<evidence type="ECO:0000256" key="8">
    <source>
        <dbReference type="ARBA" id="ARBA00022968"/>
    </source>
</evidence>
<keyword evidence="8" id="KW-0812">Transmembrane</keyword>
<dbReference type="InterPro" id="IPR039901">
    <property type="entry name" value="Kdotransferase"/>
</dbReference>
<organism evidence="16 17">
    <name type="scientific">Ectopseudomonas guguanensis</name>
    <dbReference type="NCBI Taxonomy" id="1198456"/>
    <lineage>
        <taxon>Bacteria</taxon>
        <taxon>Pseudomonadati</taxon>
        <taxon>Pseudomonadota</taxon>
        <taxon>Gammaproteobacteria</taxon>
        <taxon>Pseudomonadales</taxon>
        <taxon>Pseudomonadaceae</taxon>
        <taxon>Ectopseudomonas</taxon>
    </lineage>
</organism>
<keyword evidence="6" id="KW-0997">Cell inner membrane</keyword>
<dbReference type="EC" id="2.4.99.12" evidence="4 13"/>
<feature type="site" description="Transition state stabilizer" evidence="12">
    <location>
        <position position="130"/>
    </location>
</feature>
<feature type="domain" description="3-deoxy-D-manno-octulosonic-acid transferase N-terminal" evidence="15">
    <location>
        <begin position="34"/>
        <end position="210"/>
    </location>
</feature>
<keyword evidence="7 13" id="KW-0808">Transferase</keyword>
<dbReference type="PANTHER" id="PTHR42755">
    <property type="entry name" value="3-DEOXY-MANNO-OCTULOSONATE CYTIDYLYLTRANSFERASE"/>
    <property type="match status" value="1"/>
</dbReference>
<dbReference type="FunFam" id="3.40.50.11720:FF:000001">
    <property type="entry name" value="3-deoxy-D-manno-octulosonic acid transferase"/>
    <property type="match status" value="1"/>
</dbReference>
<dbReference type="FunFam" id="3.40.50.2000:FF:000032">
    <property type="entry name" value="3-deoxy-D-manno-octulosonic acid transferase"/>
    <property type="match status" value="1"/>
</dbReference>
<dbReference type="GO" id="GO:0043842">
    <property type="term" value="F:Kdo transferase activity"/>
    <property type="evidence" value="ECO:0007669"/>
    <property type="project" value="UniProtKB-EC"/>
</dbReference>
<dbReference type="GO" id="GO:0005886">
    <property type="term" value="C:plasma membrane"/>
    <property type="evidence" value="ECO:0007669"/>
    <property type="project" value="UniProtKB-SubCell"/>
</dbReference>
<dbReference type="Gene3D" id="3.40.50.2000">
    <property type="entry name" value="Glycogen Phosphorylase B"/>
    <property type="match status" value="1"/>
</dbReference>
<evidence type="ECO:0000256" key="13">
    <source>
        <dbReference type="RuleBase" id="RU365103"/>
    </source>
</evidence>
<comment type="pathway">
    <text evidence="2 13">Bacterial outer membrane biogenesis; LPS core biosynthesis.</text>
</comment>
<name>A0A1H0NZ26_9GAMM</name>
<dbReference type="NCBIfam" id="NF004388">
    <property type="entry name" value="PRK05749.1-4"/>
    <property type="match status" value="1"/>
</dbReference>
<dbReference type="OrthoDB" id="9789797at2"/>
<dbReference type="GO" id="GO:0009245">
    <property type="term" value="P:lipid A biosynthetic process"/>
    <property type="evidence" value="ECO:0007669"/>
    <property type="project" value="TreeGrafter"/>
</dbReference>
<evidence type="ECO:0000256" key="6">
    <source>
        <dbReference type="ARBA" id="ARBA00022519"/>
    </source>
</evidence>
<dbReference type="InterPro" id="IPR038107">
    <property type="entry name" value="Glycos_transf_N_sf"/>
</dbReference>
<feature type="active site" description="Proton acceptor" evidence="11">
    <location>
        <position position="60"/>
    </location>
</feature>